<evidence type="ECO:0000256" key="2">
    <source>
        <dbReference type="ARBA" id="ARBA00023002"/>
    </source>
</evidence>
<dbReference type="Pfam" id="PF13561">
    <property type="entry name" value="adh_short_C2"/>
    <property type="match status" value="1"/>
</dbReference>
<dbReference type="SUPFAM" id="SSF51735">
    <property type="entry name" value="NAD(P)-binding Rossmann-fold domains"/>
    <property type="match status" value="1"/>
</dbReference>
<evidence type="ECO:0000256" key="1">
    <source>
        <dbReference type="ARBA" id="ARBA00006484"/>
    </source>
</evidence>
<organism evidence="3 4">
    <name type="scientific">Pelagibacterium nitratireducens</name>
    <dbReference type="NCBI Taxonomy" id="1046114"/>
    <lineage>
        <taxon>Bacteria</taxon>
        <taxon>Pseudomonadati</taxon>
        <taxon>Pseudomonadota</taxon>
        <taxon>Alphaproteobacteria</taxon>
        <taxon>Hyphomicrobiales</taxon>
        <taxon>Devosiaceae</taxon>
        <taxon>Pelagibacterium</taxon>
    </lineage>
</organism>
<dbReference type="GO" id="GO:0016491">
    <property type="term" value="F:oxidoreductase activity"/>
    <property type="evidence" value="ECO:0007669"/>
    <property type="project" value="UniProtKB-KW"/>
</dbReference>
<keyword evidence="4" id="KW-1185">Reference proteome</keyword>
<evidence type="ECO:0000313" key="3">
    <source>
        <dbReference type="EMBL" id="WWT32508.1"/>
    </source>
</evidence>
<protein>
    <submittedName>
        <fullName evidence="3">3-oxoacyl-ACP reductase family protein</fullName>
        <ecNumber evidence="3">1.1.1.-</ecNumber>
    </submittedName>
</protein>
<reference evidence="3 4" key="1">
    <citation type="submission" date="2024-02" db="EMBL/GenBank/DDBJ databases">
        <title>Complete genome sequence of Pelagibacterium nitratireducens ZH15.</title>
        <authorList>
            <person name="Zhao L.H."/>
        </authorList>
    </citation>
    <scope>NUCLEOTIDE SEQUENCE [LARGE SCALE GENOMIC DNA]</scope>
    <source>
        <strain evidence="3 4">ZH15</strain>
    </source>
</reference>
<dbReference type="Gene3D" id="3.40.50.720">
    <property type="entry name" value="NAD(P)-binding Rossmann-like Domain"/>
    <property type="match status" value="1"/>
</dbReference>
<dbReference type="PANTHER" id="PTHR43639">
    <property type="entry name" value="OXIDOREDUCTASE, SHORT-CHAIN DEHYDROGENASE/REDUCTASE FAMILY (AFU_ORTHOLOGUE AFUA_5G02870)"/>
    <property type="match status" value="1"/>
</dbReference>
<comment type="similarity">
    <text evidence="1">Belongs to the short-chain dehydrogenases/reductases (SDR) family.</text>
</comment>
<proteinExistence type="inferred from homology"/>
<dbReference type="EC" id="1.1.1.-" evidence="3"/>
<dbReference type="InterPro" id="IPR036291">
    <property type="entry name" value="NAD(P)-bd_dom_sf"/>
</dbReference>
<keyword evidence="2 3" id="KW-0560">Oxidoreductase</keyword>
<dbReference type="RefSeq" id="WP_338607933.1">
    <property type="nucleotide sequence ID" value="NZ_CP146275.1"/>
</dbReference>
<dbReference type="PRINTS" id="PR00081">
    <property type="entry name" value="GDHRDH"/>
</dbReference>
<gene>
    <name evidence="3" type="ORF">V6617_16080</name>
</gene>
<dbReference type="Proteomes" id="UP001369958">
    <property type="component" value="Chromosome"/>
</dbReference>
<dbReference type="EMBL" id="CP146275">
    <property type="protein sequence ID" value="WWT32508.1"/>
    <property type="molecule type" value="Genomic_DNA"/>
</dbReference>
<dbReference type="NCBIfam" id="NF005559">
    <property type="entry name" value="PRK07231.1"/>
    <property type="match status" value="1"/>
</dbReference>
<dbReference type="PANTHER" id="PTHR43639:SF1">
    <property type="entry name" value="SHORT-CHAIN DEHYDROGENASE_REDUCTASE FAMILY PROTEIN"/>
    <property type="match status" value="1"/>
</dbReference>
<dbReference type="PRINTS" id="PR00080">
    <property type="entry name" value="SDRFAMILY"/>
</dbReference>
<accession>A0ABZ2HY09</accession>
<sequence length="249" mass="25327">MTTSPSLAGKRAFVTGGSRGIGAAIVRRLAADGAQVAFSYSASADAARQVAAEIQATGGYARAIKADSGDIAAVRKAINDAAAQFGGLDILVNNAGIMVLGMVDDVSEADFDRMIAVNVRSSYFAIQQALAHMRQGGRIINIASNTVRRIGSPMASVYALTKSAIEGMTRGLAHDLGPRGITVNAVQPGPTATDMTPGSGPIAEHLQSMIPLGRLGQPPEIAAVVAFLASEAASFVTGSSITVDGGLTS</sequence>
<evidence type="ECO:0000313" key="4">
    <source>
        <dbReference type="Proteomes" id="UP001369958"/>
    </source>
</evidence>
<name>A0ABZ2HY09_9HYPH</name>
<dbReference type="InterPro" id="IPR002347">
    <property type="entry name" value="SDR_fam"/>
</dbReference>